<evidence type="ECO:0000259" key="2">
    <source>
        <dbReference type="PROSITE" id="PS50119"/>
    </source>
</evidence>
<dbReference type="CDD" id="cd19756">
    <property type="entry name" value="Bbox2"/>
    <property type="match status" value="1"/>
</dbReference>
<comment type="caution">
    <text evidence="3">The sequence shown here is derived from an EMBL/GenBank/DDBJ whole genome shotgun (WGS) entry which is preliminary data.</text>
</comment>
<reference evidence="3" key="1">
    <citation type="journal article" date="2019" name="bioRxiv">
        <title>The Genome of the Zebra Mussel, Dreissena polymorpha: A Resource for Invasive Species Research.</title>
        <authorList>
            <person name="McCartney M.A."/>
            <person name="Auch B."/>
            <person name="Kono T."/>
            <person name="Mallez S."/>
            <person name="Zhang Y."/>
            <person name="Obille A."/>
            <person name="Becker A."/>
            <person name="Abrahante J.E."/>
            <person name="Garbe J."/>
            <person name="Badalamenti J.P."/>
            <person name="Herman A."/>
            <person name="Mangelson H."/>
            <person name="Liachko I."/>
            <person name="Sullivan S."/>
            <person name="Sone E.D."/>
            <person name="Koren S."/>
            <person name="Silverstein K.A.T."/>
            <person name="Beckman K.B."/>
            <person name="Gohl D.M."/>
        </authorList>
    </citation>
    <scope>NUCLEOTIDE SEQUENCE</scope>
    <source>
        <strain evidence="3">Duluth1</strain>
        <tissue evidence="3">Whole animal</tissue>
    </source>
</reference>
<dbReference type="InterPro" id="IPR011042">
    <property type="entry name" value="6-blade_b-propeller_TolB-like"/>
</dbReference>
<organism evidence="3 4">
    <name type="scientific">Dreissena polymorpha</name>
    <name type="common">Zebra mussel</name>
    <name type="synonym">Mytilus polymorpha</name>
    <dbReference type="NCBI Taxonomy" id="45954"/>
    <lineage>
        <taxon>Eukaryota</taxon>
        <taxon>Metazoa</taxon>
        <taxon>Spiralia</taxon>
        <taxon>Lophotrochozoa</taxon>
        <taxon>Mollusca</taxon>
        <taxon>Bivalvia</taxon>
        <taxon>Autobranchia</taxon>
        <taxon>Heteroconchia</taxon>
        <taxon>Euheterodonta</taxon>
        <taxon>Imparidentia</taxon>
        <taxon>Neoheterodontei</taxon>
        <taxon>Myida</taxon>
        <taxon>Dreissenoidea</taxon>
        <taxon>Dreissenidae</taxon>
        <taxon>Dreissena</taxon>
    </lineage>
</organism>
<dbReference type="SUPFAM" id="SSF57845">
    <property type="entry name" value="B-box zinc-binding domain"/>
    <property type="match status" value="1"/>
</dbReference>
<dbReference type="AlphaFoldDB" id="A0A9D4KH74"/>
<gene>
    <name evidence="3" type="ORF">DPMN_113277</name>
</gene>
<reference evidence="3" key="2">
    <citation type="submission" date="2020-11" db="EMBL/GenBank/DDBJ databases">
        <authorList>
            <person name="McCartney M.A."/>
            <person name="Auch B."/>
            <person name="Kono T."/>
            <person name="Mallez S."/>
            <person name="Becker A."/>
            <person name="Gohl D.M."/>
            <person name="Silverstein K.A.T."/>
            <person name="Koren S."/>
            <person name="Bechman K.B."/>
            <person name="Herman A."/>
            <person name="Abrahante J.E."/>
            <person name="Garbe J."/>
        </authorList>
    </citation>
    <scope>NUCLEOTIDE SEQUENCE</scope>
    <source>
        <strain evidence="3">Duluth1</strain>
        <tissue evidence="3">Whole animal</tissue>
    </source>
</reference>
<dbReference type="Gene3D" id="2.120.10.30">
    <property type="entry name" value="TolB, C-terminal domain"/>
    <property type="match status" value="1"/>
</dbReference>
<keyword evidence="4" id="KW-1185">Reference proteome</keyword>
<dbReference type="SUPFAM" id="SSF101898">
    <property type="entry name" value="NHL repeat"/>
    <property type="match status" value="1"/>
</dbReference>
<proteinExistence type="predicted"/>
<dbReference type="PROSITE" id="PS50119">
    <property type="entry name" value="ZF_BBOX"/>
    <property type="match status" value="1"/>
</dbReference>
<evidence type="ECO:0000313" key="3">
    <source>
        <dbReference type="EMBL" id="KAH3839840.1"/>
    </source>
</evidence>
<dbReference type="EMBL" id="JAIWYP010000004">
    <property type="protein sequence ID" value="KAH3839840.1"/>
    <property type="molecule type" value="Genomic_DNA"/>
</dbReference>
<sequence>MASKLRASKKKTNMTAKTVALSETSIEKDSGVAKSAAVFTSSIGKGSDMVISTAVSTSSIEKGSDMVKSTAMSRSSFEKGSDMVKSTALSTLSIEKGSDMATSALFCHSSIKNSSDMTTSLSHLSIESGSDFVTDFSCISCTEKRLVESAEFFCETCQKLFCRKCIALHDQLFTNHNILGTRHLSNWPILKLENNVQRNCQVHKGEKLEMMCIDHNQLCCAKCAFIHHRHCRDVTLISESVKRQSTIASQSNPDQVFTVVGIVDIDVSIPSDEENCWISAVCVLPDSQILLVDTTNETVKLLDQQYRLMSYLLVTGVPDDMCNISADQVAVTVNTKRTHEVQFITVTNGQLIKGRTLRFDHKCYGIAIHQRDLYIASNIELFKYTMEGTLVSKIYGDTSSEDYVCRCAVNSTGTNIYITTATKNKVLILTMNGTLLATIQDPKLVNARGIHVTATDQILVCGCWSYNVVQVDGKNMTLTVLGSEYDTLGYLDSICYDSNTATIILGQMDNDKIRVLEVA</sequence>
<name>A0A9D4KH74_DREPO</name>
<accession>A0A9D4KH74</accession>
<keyword evidence="1" id="KW-0479">Metal-binding</keyword>
<dbReference type="Proteomes" id="UP000828390">
    <property type="component" value="Unassembled WGS sequence"/>
</dbReference>
<keyword evidence="1" id="KW-0863">Zinc-finger</keyword>
<feature type="domain" description="B box-type" evidence="2">
    <location>
        <begin position="141"/>
        <end position="181"/>
    </location>
</feature>
<evidence type="ECO:0000256" key="1">
    <source>
        <dbReference type="PROSITE-ProRule" id="PRU00024"/>
    </source>
</evidence>
<keyword evidence="1" id="KW-0862">Zinc</keyword>
<dbReference type="Gene3D" id="3.30.160.60">
    <property type="entry name" value="Classic Zinc Finger"/>
    <property type="match status" value="1"/>
</dbReference>
<dbReference type="InterPro" id="IPR000315">
    <property type="entry name" value="Znf_B-box"/>
</dbReference>
<protein>
    <recommendedName>
        <fullName evidence="2">B box-type domain-containing protein</fullName>
    </recommendedName>
</protein>
<evidence type="ECO:0000313" key="4">
    <source>
        <dbReference type="Proteomes" id="UP000828390"/>
    </source>
</evidence>
<dbReference type="GO" id="GO:0008270">
    <property type="term" value="F:zinc ion binding"/>
    <property type="evidence" value="ECO:0007669"/>
    <property type="project" value="UniProtKB-KW"/>
</dbReference>